<evidence type="ECO:0000313" key="1">
    <source>
        <dbReference type="EMBL" id="KAK6756171.1"/>
    </source>
</evidence>
<gene>
    <name evidence="1" type="primary">Necator_chrV.g19309</name>
    <name evidence="1" type="ORF">RB195_014517</name>
</gene>
<protein>
    <submittedName>
        <fullName evidence="1">Uncharacterized protein</fullName>
    </submittedName>
</protein>
<accession>A0ABR1E0H3</accession>
<evidence type="ECO:0000313" key="2">
    <source>
        <dbReference type="Proteomes" id="UP001303046"/>
    </source>
</evidence>
<dbReference type="EMBL" id="JAVFWL010000005">
    <property type="protein sequence ID" value="KAK6756171.1"/>
    <property type="molecule type" value="Genomic_DNA"/>
</dbReference>
<comment type="caution">
    <text evidence="1">The sequence shown here is derived from an EMBL/GenBank/DDBJ whole genome shotgun (WGS) entry which is preliminary data.</text>
</comment>
<proteinExistence type="predicted"/>
<organism evidence="1 2">
    <name type="scientific">Necator americanus</name>
    <name type="common">Human hookworm</name>
    <dbReference type="NCBI Taxonomy" id="51031"/>
    <lineage>
        <taxon>Eukaryota</taxon>
        <taxon>Metazoa</taxon>
        <taxon>Ecdysozoa</taxon>
        <taxon>Nematoda</taxon>
        <taxon>Chromadorea</taxon>
        <taxon>Rhabditida</taxon>
        <taxon>Rhabditina</taxon>
        <taxon>Rhabditomorpha</taxon>
        <taxon>Strongyloidea</taxon>
        <taxon>Ancylostomatidae</taxon>
        <taxon>Bunostominae</taxon>
        <taxon>Necator</taxon>
    </lineage>
</organism>
<sequence>MSAPLRAKPSKKNICFSVCTVFVVWYDLSRRDNCSGTVFKSEVQWDKCIEFQIGNAWNVARKPSATAGCTKNQIVVEHRASYRNTNWFVKFDDSHGLTRTNFAIYLGFGYPLHLIDDLLTSKKLPSILNGFLIFRITKMNPLLYFHLSSW</sequence>
<name>A0ABR1E0H3_NECAM</name>
<keyword evidence="2" id="KW-1185">Reference proteome</keyword>
<dbReference type="Proteomes" id="UP001303046">
    <property type="component" value="Unassembled WGS sequence"/>
</dbReference>
<reference evidence="1 2" key="1">
    <citation type="submission" date="2023-08" db="EMBL/GenBank/DDBJ databases">
        <title>A Necator americanus chromosomal reference genome.</title>
        <authorList>
            <person name="Ilik V."/>
            <person name="Petrzelkova K.J."/>
            <person name="Pardy F."/>
            <person name="Fuh T."/>
            <person name="Niatou-Singa F.S."/>
            <person name="Gouil Q."/>
            <person name="Baker L."/>
            <person name="Ritchie M.E."/>
            <person name="Jex A.R."/>
            <person name="Gazzola D."/>
            <person name="Li H."/>
            <person name="Toshio Fujiwara R."/>
            <person name="Zhan B."/>
            <person name="Aroian R.V."/>
            <person name="Pafco B."/>
            <person name="Schwarz E.M."/>
        </authorList>
    </citation>
    <scope>NUCLEOTIDE SEQUENCE [LARGE SCALE GENOMIC DNA]</scope>
    <source>
        <strain evidence="1 2">Aroian</strain>
        <tissue evidence="1">Whole animal</tissue>
    </source>
</reference>